<proteinExistence type="predicted"/>
<keyword evidence="1" id="KW-0812">Transmembrane</keyword>
<evidence type="ECO:0000256" key="1">
    <source>
        <dbReference type="SAM" id="Phobius"/>
    </source>
</evidence>
<comment type="caution">
    <text evidence="2">The sequence shown here is derived from an EMBL/GenBank/DDBJ whole genome shotgun (WGS) entry which is preliminary data.</text>
</comment>
<dbReference type="AlphaFoldDB" id="X6M028"/>
<sequence>KEERDRDKSGRNWHYTNIRFCACNYCLDMFHKFSTHSVIIFLIVPLVLLKVVCFQFEQTEQIWFSYIQIVRYFFFLCWFEIIVFFPRLQICEKALSKSLLFVVKRKHFKDKIKKMNYAPPCNSFLNLFFGNFN</sequence>
<keyword evidence="1" id="KW-0472">Membrane</keyword>
<reference evidence="2 3" key="1">
    <citation type="journal article" date="2013" name="Curr. Biol.">
        <title>The Genome of the Foraminiferan Reticulomyxa filosa.</title>
        <authorList>
            <person name="Glockner G."/>
            <person name="Hulsmann N."/>
            <person name="Schleicher M."/>
            <person name="Noegel A.A."/>
            <person name="Eichinger L."/>
            <person name="Gallinger C."/>
            <person name="Pawlowski J."/>
            <person name="Sierra R."/>
            <person name="Euteneuer U."/>
            <person name="Pillet L."/>
            <person name="Moustafa A."/>
            <person name="Platzer M."/>
            <person name="Groth M."/>
            <person name="Szafranski K."/>
            <person name="Schliwa M."/>
        </authorList>
    </citation>
    <scope>NUCLEOTIDE SEQUENCE [LARGE SCALE GENOMIC DNA]</scope>
</reference>
<feature type="non-terminal residue" evidence="2">
    <location>
        <position position="1"/>
    </location>
</feature>
<keyword evidence="3" id="KW-1185">Reference proteome</keyword>
<protein>
    <submittedName>
        <fullName evidence="2">Uncharacterized protein</fullName>
    </submittedName>
</protein>
<gene>
    <name evidence="2" type="ORF">RFI_30153</name>
</gene>
<name>X6M028_RETFI</name>
<feature type="transmembrane region" description="Helical" evidence="1">
    <location>
        <begin position="38"/>
        <end position="57"/>
    </location>
</feature>
<evidence type="ECO:0000313" key="2">
    <source>
        <dbReference type="EMBL" id="ETO07239.1"/>
    </source>
</evidence>
<evidence type="ECO:0000313" key="3">
    <source>
        <dbReference type="Proteomes" id="UP000023152"/>
    </source>
</evidence>
<dbReference type="Proteomes" id="UP000023152">
    <property type="component" value="Unassembled WGS sequence"/>
</dbReference>
<organism evidence="2 3">
    <name type="scientific">Reticulomyxa filosa</name>
    <dbReference type="NCBI Taxonomy" id="46433"/>
    <lineage>
        <taxon>Eukaryota</taxon>
        <taxon>Sar</taxon>
        <taxon>Rhizaria</taxon>
        <taxon>Retaria</taxon>
        <taxon>Foraminifera</taxon>
        <taxon>Monothalamids</taxon>
        <taxon>Reticulomyxidae</taxon>
        <taxon>Reticulomyxa</taxon>
    </lineage>
</organism>
<accession>X6M028</accession>
<keyword evidence="1" id="KW-1133">Transmembrane helix</keyword>
<feature type="transmembrane region" description="Helical" evidence="1">
    <location>
        <begin position="63"/>
        <end position="85"/>
    </location>
</feature>
<dbReference type="EMBL" id="ASPP01026348">
    <property type="protein sequence ID" value="ETO07239.1"/>
    <property type="molecule type" value="Genomic_DNA"/>
</dbReference>